<evidence type="ECO:0000313" key="1">
    <source>
        <dbReference type="EMBL" id="AMS02727.1"/>
    </source>
</evidence>
<name>A0A142K9E4_9CAUD</name>
<proteinExistence type="predicted"/>
<accession>A0A142K9E4</accession>
<protein>
    <submittedName>
        <fullName evidence="1">Uncharacterized protein</fullName>
    </submittedName>
</protein>
<sequence length="93" mass="10772">MIVEVTAEDIEKGVACETDRCPIALAILRKPGVRDVMVNNEEIIVDRVSSRAYYIFPRRVSDFVDQFDYGQGPGPIKFDAKQVRRHRQWMVFI</sequence>
<reference evidence="2" key="1">
    <citation type="submission" date="2016-03" db="EMBL/GenBank/DDBJ databases">
        <authorList>
            <person name="Ploux O."/>
        </authorList>
    </citation>
    <scope>NUCLEOTIDE SEQUENCE [LARGE SCALE GENOMIC DNA]</scope>
</reference>
<dbReference type="EMBL" id="KU963248">
    <property type="protein sequence ID" value="AMS02727.1"/>
    <property type="molecule type" value="Genomic_DNA"/>
</dbReference>
<dbReference type="OrthoDB" id="41504at10239"/>
<dbReference type="RefSeq" id="YP_009301237.1">
    <property type="nucleotide sequence ID" value="NC_031230.1"/>
</dbReference>
<gene>
    <name evidence="1" type="primary">183</name>
    <name evidence="1" type="ORF">SEA_YVONNETASTIC_183</name>
</gene>
<keyword evidence="2" id="KW-1185">Reference proteome</keyword>
<organism evidence="1 2">
    <name type="scientific">Gordonia phage Yvonnetastic</name>
    <dbReference type="NCBI Taxonomy" id="1821566"/>
    <lineage>
        <taxon>Viruses</taxon>
        <taxon>Duplodnaviria</taxon>
        <taxon>Heunggongvirae</taxon>
        <taxon>Uroviricota</taxon>
        <taxon>Caudoviricetes</taxon>
        <taxon>Yvonnevirus</taxon>
        <taxon>Yvonnevirus yvonnetastic</taxon>
        <taxon>Gordonia virus Yvonnetastic</taxon>
    </lineage>
</organism>
<dbReference type="Proteomes" id="UP000201371">
    <property type="component" value="Segment"/>
</dbReference>
<evidence type="ECO:0000313" key="2">
    <source>
        <dbReference type="Proteomes" id="UP000201371"/>
    </source>
</evidence>
<dbReference type="GeneID" id="29125145"/>
<dbReference type="KEGG" id="vg:29125145"/>